<evidence type="ECO:0000256" key="1">
    <source>
        <dbReference type="SAM" id="MobiDB-lite"/>
    </source>
</evidence>
<dbReference type="AlphaFoldDB" id="A0A6J4RT12"/>
<sequence>MDDLQEGFVRLRDESAECFREHLTGDGLLVFQEIVAHAALGDGVSVGLAVAVRQGFAQHVAVGDVPVPDPVEEALAPGKLPGGAGDEVAQDLGVPP</sequence>
<accession>A0A6J4RT12</accession>
<organism evidence="2">
    <name type="scientific">uncultured Rubrobacteraceae bacterium</name>
    <dbReference type="NCBI Taxonomy" id="349277"/>
    <lineage>
        <taxon>Bacteria</taxon>
        <taxon>Bacillati</taxon>
        <taxon>Actinomycetota</taxon>
        <taxon>Rubrobacteria</taxon>
        <taxon>Rubrobacterales</taxon>
        <taxon>Rubrobacteraceae</taxon>
        <taxon>environmental samples</taxon>
    </lineage>
</organism>
<proteinExistence type="predicted"/>
<dbReference type="EMBL" id="CADCVI010000180">
    <property type="protein sequence ID" value="CAA9480210.1"/>
    <property type="molecule type" value="Genomic_DNA"/>
</dbReference>
<name>A0A6J4RT12_9ACTN</name>
<gene>
    <name evidence="2" type="ORF">AVDCRST_MAG25-2717</name>
</gene>
<protein>
    <submittedName>
        <fullName evidence="2">Uncharacterized protein</fullName>
    </submittedName>
</protein>
<feature type="region of interest" description="Disordered" evidence="1">
    <location>
        <begin position="76"/>
        <end position="96"/>
    </location>
</feature>
<evidence type="ECO:0000313" key="2">
    <source>
        <dbReference type="EMBL" id="CAA9480210.1"/>
    </source>
</evidence>
<reference evidence="2" key="1">
    <citation type="submission" date="2020-02" db="EMBL/GenBank/DDBJ databases">
        <authorList>
            <person name="Meier V. D."/>
        </authorList>
    </citation>
    <scope>NUCLEOTIDE SEQUENCE</scope>
    <source>
        <strain evidence="2">AVDCRST_MAG25</strain>
    </source>
</reference>